<comment type="function">
    <text evidence="2">Catalyzes the reduction of dTDP-6-deoxy-L-lyxo-4-hexulose to yield dTDP-L-rhamnose.</text>
</comment>
<name>A0A940NK55_9BACI</name>
<organism evidence="4 5">
    <name type="scientific">Gottfriedia endophytica</name>
    <dbReference type="NCBI Taxonomy" id="2820819"/>
    <lineage>
        <taxon>Bacteria</taxon>
        <taxon>Bacillati</taxon>
        <taxon>Bacillota</taxon>
        <taxon>Bacilli</taxon>
        <taxon>Bacillales</taxon>
        <taxon>Bacillaceae</taxon>
        <taxon>Gottfriedia</taxon>
    </lineage>
</organism>
<gene>
    <name evidence="4" type="ORF">J5Y03_02140</name>
</gene>
<dbReference type="GO" id="GO:0008831">
    <property type="term" value="F:dTDP-4-dehydrorhamnose reductase activity"/>
    <property type="evidence" value="ECO:0007669"/>
    <property type="project" value="UniProtKB-EC"/>
</dbReference>
<reference evidence="4" key="1">
    <citation type="submission" date="2021-04" db="EMBL/GenBank/DDBJ databases">
        <title>Genome seq and assembly of Bacillus sp.</title>
        <authorList>
            <person name="Chhetri G."/>
        </authorList>
    </citation>
    <scope>NUCLEOTIDE SEQUENCE</scope>
    <source>
        <strain evidence="4">RG28</strain>
    </source>
</reference>
<evidence type="ECO:0000313" key="4">
    <source>
        <dbReference type="EMBL" id="MBP0723981.1"/>
    </source>
</evidence>
<dbReference type="AlphaFoldDB" id="A0A940NK55"/>
<feature type="domain" description="RmlD-like substrate binding" evidence="3">
    <location>
        <begin position="3"/>
        <end position="232"/>
    </location>
</feature>
<comment type="caution">
    <text evidence="4">The sequence shown here is derived from an EMBL/GenBank/DDBJ whole genome shotgun (WGS) entry which is preliminary data.</text>
</comment>
<dbReference type="SUPFAM" id="SSF51735">
    <property type="entry name" value="NAD(P)-binding Rossmann-fold domains"/>
    <property type="match status" value="1"/>
</dbReference>
<dbReference type="Gene3D" id="3.90.25.10">
    <property type="entry name" value="UDP-galactose 4-epimerase, domain 1"/>
    <property type="match status" value="1"/>
</dbReference>
<sequence length="272" mass="31132">MNKVLVLGISGLVGKAVAKEFSRNSLVYGTYHKNEISLPIQGQFQWNISERNQLREIIEAVSPNIIISSLRGDFAEQLKVHEDLANWLKNKETKLIFCSTANVFDGDLFKNHEEVDEPNAGSEYGKFKIACEKILMEELGDRAIIVRLPMVWGADSPRLNEIKEKIANNEEITAYKNLFLNHALDTMIAKQIYYIVNQNLKGIFHLATSTIESHLYFIQSFVNKLTKSNEKIVKEDIVPDVEWSYFGLHVTRKDLPEELNYSNQDIIISLVK</sequence>
<accession>A0A940NK55</accession>
<dbReference type="InterPro" id="IPR029903">
    <property type="entry name" value="RmlD-like-bd"/>
</dbReference>
<protein>
    <recommendedName>
        <fullName evidence="2">dTDP-4-dehydrorhamnose reductase</fullName>
        <ecNumber evidence="2">1.1.1.133</ecNumber>
    </recommendedName>
</protein>
<dbReference type="EC" id="1.1.1.133" evidence="2"/>
<dbReference type="Pfam" id="PF04321">
    <property type="entry name" value="RmlD_sub_bind"/>
    <property type="match status" value="1"/>
</dbReference>
<dbReference type="PANTHER" id="PTHR10491">
    <property type="entry name" value="DTDP-4-DEHYDRORHAMNOSE REDUCTASE"/>
    <property type="match status" value="1"/>
</dbReference>
<dbReference type="Proteomes" id="UP000682134">
    <property type="component" value="Unassembled WGS sequence"/>
</dbReference>
<dbReference type="PANTHER" id="PTHR10491:SF4">
    <property type="entry name" value="METHIONINE ADENOSYLTRANSFERASE 2 SUBUNIT BETA"/>
    <property type="match status" value="1"/>
</dbReference>
<evidence type="ECO:0000256" key="1">
    <source>
        <dbReference type="ARBA" id="ARBA00010944"/>
    </source>
</evidence>
<keyword evidence="2" id="KW-0560">Oxidoreductase</keyword>
<dbReference type="InterPro" id="IPR036291">
    <property type="entry name" value="NAD(P)-bd_dom_sf"/>
</dbReference>
<proteinExistence type="inferred from homology"/>
<evidence type="ECO:0000256" key="2">
    <source>
        <dbReference type="RuleBase" id="RU364082"/>
    </source>
</evidence>
<evidence type="ECO:0000259" key="3">
    <source>
        <dbReference type="Pfam" id="PF04321"/>
    </source>
</evidence>
<dbReference type="Gene3D" id="3.40.50.720">
    <property type="entry name" value="NAD(P)-binding Rossmann-like Domain"/>
    <property type="match status" value="1"/>
</dbReference>
<comment type="pathway">
    <text evidence="2">Carbohydrate biosynthesis; dTDP-L-rhamnose biosynthesis.</text>
</comment>
<dbReference type="RefSeq" id="WP_209401955.1">
    <property type="nucleotide sequence ID" value="NZ_JAGIYQ010000001.1"/>
</dbReference>
<keyword evidence="5" id="KW-1185">Reference proteome</keyword>
<dbReference type="EMBL" id="JAGIYQ010000001">
    <property type="protein sequence ID" value="MBP0723981.1"/>
    <property type="molecule type" value="Genomic_DNA"/>
</dbReference>
<dbReference type="InterPro" id="IPR005913">
    <property type="entry name" value="dTDP_dehydrorham_reduct"/>
</dbReference>
<comment type="similarity">
    <text evidence="1 2">Belongs to the dTDP-4-dehydrorhamnose reductase family.</text>
</comment>
<evidence type="ECO:0000313" key="5">
    <source>
        <dbReference type="Proteomes" id="UP000682134"/>
    </source>
</evidence>
<keyword evidence="2" id="KW-0521">NADP</keyword>